<keyword evidence="3" id="KW-1185">Reference proteome</keyword>
<dbReference type="InterPro" id="IPR011993">
    <property type="entry name" value="PH-like_dom_sf"/>
</dbReference>
<dbReference type="PANTHER" id="PTHR37283">
    <property type="entry name" value="PH DOMAIN-CONTAINING PROTEIN YHR131C"/>
    <property type="match status" value="1"/>
</dbReference>
<organism evidence="2 3">
    <name type="scientific">Serendipita vermifera MAFF 305830</name>
    <dbReference type="NCBI Taxonomy" id="933852"/>
    <lineage>
        <taxon>Eukaryota</taxon>
        <taxon>Fungi</taxon>
        <taxon>Dikarya</taxon>
        <taxon>Basidiomycota</taxon>
        <taxon>Agaricomycotina</taxon>
        <taxon>Agaricomycetes</taxon>
        <taxon>Sebacinales</taxon>
        <taxon>Serendipitaceae</taxon>
        <taxon>Serendipita</taxon>
    </lineage>
</organism>
<dbReference type="Gene3D" id="2.30.29.30">
    <property type="entry name" value="Pleckstrin-homology domain (PH domain)/Phosphotyrosine-binding domain (PTB)"/>
    <property type="match status" value="1"/>
</dbReference>
<evidence type="ECO:0000313" key="3">
    <source>
        <dbReference type="Proteomes" id="UP000054097"/>
    </source>
</evidence>
<accession>A0A0C3AYD1</accession>
<dbReference type="EMBL" id="KN824326">
    <property type="protein sequence ID" value="KIM24236.1"/>
    <property type="molecule type" value="Genomic_DNA"/>
</dbReference>
<dbReference type="Proteomes" id="UP000054097">
    <property type="component" value="Unassembled WGS sequence"/>
</dbReference>
<feature type="region of interest" description="Disordered" evidence="1">
    <location>
        <begin position="15"/>
        <end position="45"/>
    </location>
</feature>
<reference evidence="3" key="2">
    <citation type="submission" date="2015-01" db="EMBL/GenBank/DDBJ databases">
        <title>Evolutionary Origins and Diversification of the Mycorrhizal Mutualists.</title>
        <authorList>
            <consortium name="DOE Joint Genome Institute"/>
            <consortium name="Mycorrhizal Genomics Consortium"/>
            <person name="Kohler A."/>
            <person name="Kuo A."/>
            <person name="Nagy L.G."/>
            <person name="Floudas D."/>
            <person name="Copeland A."/>
            <person name="Barry K.W."/>
            <person name="Cichocki N."/>
            <person name="Veneault-Fourrey C."/>
            <person name="LaButti K."/>
            <person name="Lindquist E.A."/>
            <person name="Lipzen A."/>
            <person name="Lundell T."/>
            <person name="Morin E."/>
            <person name="Murat C."/>
            <person name="Riley R."/>
            <person name="Ohm R."/>
            <person name="Sun H."/>
            <person name="Tunlid A."/>
            <person name="Henrissat B."/>
            <person name="Grigoriev I.V."/>
            <person name="Hibbett D.S."/>
            <person name="Martin F."/>
        </authorList>
    </citation>
    <scope>NUCLEOTIDE SEQUENCE [LARGE SCALE GENOMIC DNA]</scope>
    <source>
        <strain evidence="3">MAFF 305830</strain>
    </source>
</reference>
<dbReference type="AlphaFoldDB" id="A0A0C3AYD1"/>
<dbReference type="PANTHER" id="PTHR37283:SF1">
    <property type="entry name" value="PH DOMAIN-CONTAINING PROTEIN YHR131C"/>
    <property type="match status" value="1"/>
</dbReference>
<feature type="region of interest" description="Disordered" evidence="1">
    <location>
        <begin position="142"/>
        <end position="198"/>
    </location>
</feature>
<evidence type="ECO:0008006" key="4">
    <source>
        <dbReference type="Google" id="ProtNLM"/>
    </source>
</evidence>
<reference evidence="2 3" key="1">
    <citation type="submission" date="2014-04" db="EMBL/GenBank/DDBJ databases">
        <authorList>
            <consortium name="DOE Joint Genome Institute"/>
            <person name="Kuo A."/>
            <person name="Zuccaro A."/>
            <person name="Kohler A."/>
            <person name="Nagy L.G."/>
            <person name="Floudas D."/>
            <person name="Copeland A."/>
            <person name="Barry K.W."/>
            <person name="Cichocki N."/>
            <person name="Veneault-Fourrey C."/>
            <person name="LaButti K."/>
            <person name="Lindquist E.A."/>
            <person name="Lipzen A."/>
            <person name="Lundell T."/>
            <person name="Morin E."/>
            <person name="Murat C."/>
            <person name="Sun H."/>
            <person name="Tunlid A."/>
            <person name="Henrissat B."/>
            <person name="Grigoriev I.V."/>
            <person name="Hibbett D.S."/>
            <person name="Martin F."/>
            <person name="Nordberg H.P."/>
            <person name="Cantor M.N."/>
            <person name="Hua S.X."/>
        </authorList>
    </citation>
    <scope>NUCLEOTIDE SEQUENCE [LARGE SCALE GENOMIC DNA]</scope>
    <source>
        <strain evidence="2 3">MAFF 305830</strain>
    </source>
</reference>
<feature type="compositionally biased region" description="Low complexity" evidence="1">
    <location>
        <begin position="174"/>
        <end position="188"/>
    </location>
</feature>
<sequence>DEEVSTIREVPVRQPCHGGRARSSSILKTPFQEPAPSTSRTVVPHRARSNTLTIPSLNFTVSIHPNLPNILLRKAQVSYPVRNIVCTRATTYFKRNFVLRFVLEDGKQFMVQLNNHEETLVWLQVVPLAVPLALDLDERTMPDPAPYPRLRRRPQTAPAAIDETRVANVPPDYAESTASPSSTAPSTPMRRRRSLSDI</sequence>
<evidence type="ECO:0000256" key="1">
    <source>
        <dbReference type="SAM" id="MobiDB-lite"/>
    </source>
</evidence>
<feature type="non-terminal residue" evidence="2">
    <location>
        <position position="1"/>
    </location>
</feature>
<proteinExistence type="predicted"/>
<name>A0A0C3AYD1_SERVB</name>
<protein>
    <recommendedName>
        <fullName evidence="4">PH domain-containing protein</fullName>
    </recommendedName>
</protein>
<gene>
    <name evidence="2" type="ORF">M408DRAFT_27212</name>
</gene>
<evidence type="ECO:0000313" key="2">
    <source>
        <dbReference type="EMBL" id="KIM24236.1"/>
    </source>
</evidence>
<dbReference type="HOGENOM" id="CLU_1381086_0_0_1"/>
<feature type="compositionally biased region" description="Basic residues" evidence="1">
    <location>
        <begin position="189"/>
        <end position="198"/>
    </location>
</feature>
<dbReference type="SUPFAM" id="SSF50729">
    <property type="entry name" value="PH domain-like"/>
    <property type="match status" value="1"/>
</dbReference>